<accession>A0A7T1T8M7</accession>
<dbReference type="KEGG" id="sbat:G4Z16_20690"/>
<protein>
    <submittedName>
        <fullName evidence="3">SRPBCC domain-containing protein</fullName>
    </submittedName>
</protein>
<name>A0A7T1T8M7_9ACTN</name>
<evidence type="ECO:0000313" key="4">
    <source>
        <dbReference type="Proteomes" id="UP000595046"/>
    </source>
</evidence>
<evidence type="ECO:0000259" key="2">
    <source>
        <dbReference type="Pfam" id="PF08327"/>
    </source>
</evidence>
<keyword evidence="4" id="KW-1185">Reference proteome</keyword>
<dbReference type="Proteomes" id="UP000595046">
    <property type="component" value="Chromosome"/>
</dbReference>
<dbReference type="SUPFAM" id="SSF55961">
    <property type="entry name" value="Bet v1-like"/>
    <property type="match status" value="1"/>
</dbReference>
<dbReference type="AlphaFoldDB" id="A0A7T1T8M7"/>
<evidence type="ECO:0000313" key="3">
    <source>
        <dbReference type="EMBL" id="QPP08415.1"/>
    </source>
</evidence>
<organism evidence="3 4">
    <name type="scientific">Streptomyces bathyalis</name>
    <dbReference type="NCBI Taxonomy" id="2710756"/>
    <lineage>
        <taxon>Bacteria</taxon>
        <taxon>Bacillati</taxon>
        <taxon>Actinomycetota</taxon>
        <taxon>Actinomycetes</taxon>
        <taxon>Kitasatosporales</taxon>
        <taxon>Streptomycetaceae</taxon>
        <taxon>Streptomyces</taxon>
    </lineage>
</organism>
<dbReference type="EMBL" id="CP048882">
    <property type="protein sequence ID" value="QPP08415.1"/>
    <property type="molecule type" value="Genomic_DNA"/>
</dbReference>
<dbReference type="Gene3D" id="3.30.530.20">
    <property type="match status" value="1"/>
</dbReference>
<dbReference type="Pfam" id="PF08327">
    <property type="entry name" value="AHSA1"/>
    <property type="match status" value="1"/>
</dbReference>
<dbReference type="RefSeq" id="WP_197352209.1">
    <property type="nucleotide sequence ID" value="NZ_CP048882.1"/>
</dbReference>
<dbReference type="InterPro" id="IPR023393">
    <property type="entry name" value="START-like_dom_sf"/>
</dbReference>
<dbReference type="CDD" id="cd07814">
    <property type="entry name" value="SRPBCC_CalC_Aha1-like"/>
    <property type="match status" value="1"/>
</dbReference>
<comment type="similarity">
    <text evidence="1">Belongs to the AHA1 family.</text>
</comment>
<reference evidence="4" key="1">
    <citation type="submission" date="2020-02" db="EMBL/GenBank/DDBJ databases">
        <title>Streptomyces sp. ASO4wet.</title>
        <authorList>
            <person name="Risdian C."/>
            <person name="Landwehr W."/>
            <person name="Schupp P."/>
            <person name="Wink J."/>
        </authorList>
    </citation>
    <scope>NUCLEOTIDE SEQUENCE [LARGE SCALE GENOMIC DNA]</scope>
    <source>
        <strain evidence="4">ASO4wet</strain>
    </source>
</reference>
<gene>
    <name evidence="3" type="ORF">G4Z16_20690</name>
</gene>
<feature type="domain" description="Activator of Hsp90 ATPase homologue 1/2-like C-terminal" evidence="2">
    <location>
        <begin position="15"/>
        <end position="130"/>
    </location>
</feature>
<sequence length="244" mass="27347">MDERRYLAKEIELSASPEQVWQAISTPEGMSIWFVPHESADGEIEADFGGGNTQAGQVLEWEPGRRALYGTPGPDGEPAMTFEFLVEGKEGGTTILRLVQSGFFGDDWEAEYDGFGKGWDMFLHNLAEYFRHFPGLPVANVVATGFTTLPGETVWARLIAQLGADPAPGERVRLTPEGLETIEGVVDQRDRMLLGIRTEHGFYRFMADDLHHMVSTVQYFYGVTVDRAPRTARWQSWLDRLTGE</sequence>
<evidence type="ECO:0000256" key="1">
    <source>
        <dbReference type="ARBA" id="ARBA00006817"/>
    </source>
</evidence>
<dbReference type="InterPro" id="IPR013538">
    <property type="entry name" value="ASHA1/2-like_C"/>
</dbReference>
<proteinExistence type="inferred from homology"/>